<gene>
    <name evidence="2" type="ORF">SAMN02745134_01625</name>
</gene>
<accession>A0A1W1XE28</accession>
<reference evidence="2 3" key="1">
    <citation type="submission" date="2017-04" db="EMBL/GenBank/DDBJ databases">
        <authorList>
            <person name="Afonso C.L."/>
            <person name="Miller P.J."/>
            <person name="Scott M.A."/>
            <person name="Spackman E."/>
            <person name="Goraichik I."/>
            <person name="Dimitrov K.M."/>
            <person name="Suarez D.L."/>
            <person name="Swayne D.E."/>
        </authorList>
    </citation>
    <scope>NUCLEOTIDE SEQUENCE [LARGE SCALE GENOMIC DNA]</scope>
    <source>
        <strain evidence="2 3">DSM 12555</strain>
    </source>
</reference>
<dbReference type="SUPFAM" id="SSF46785">
    <property type="entry name" value="Winged helix' DNA-binding domain"/>
    <property type="match status" value="1"/>
</dbReference>
<dbReference type="PROSITE" id="PS50995">
    <property type="entry name" value="HTH_MARR_2"/>
    <property type="match status" value="1"/>
</dbReference>
<dbReference type="GO" id="GO:0003677">
    <property type="term" value="F:DNA binding"/>
    <property type="evidence" value="ECO:0007669"/>
    <property type="project" value="UniProtKB-KW"/>
</dbReference>
<dbReference type="SMART" id="SM00347">
    <property type="entry name" value="HTH_MARR"/>
    <property type="match status" value="1"/>
</dbReference>
<evidence type="ECO:0000313" key="2">
    <source>
        <dbReference type="EMBL" id="SMC22295.1"/>
    </source>
</evidence>
<protein>
    <submittedName>
        <fullName evidence="2">DNA-binding transcriptional regulator, MarR family</fullName>
    </submittedName>
</protein>
<dbReference type="Gene3D" id="1.10.10.10">
    <property type="entry name" value="Winged helix-like DNA-binding domain superfamily/Winged helix DNA-binding domain"/>
    <property type="match status" value="1"/>
</dbReference>
<dbReference type="Proteomes" id="UP000192468">
    <property type="component" value="Unassembled WGS sequence"/>
</dbReference>
<dbReference type="STRING" id="1121291.SAMN02745134_01625"/>
<dbReference type="InterPro" id="IPR039422">
    <property type="entry name" value="MarR/SlyA-like"/>
</dbReference>
<dbReference type="AlphaFoldDB" id="A0A1W1XE28"/>
<proteinExistence type="predicted"/>
<organism evidence="2 3">
    <name type="scientific">Clostridium acidisoli DSM 12555</name>
    <dbReference type="NCBI Taxonomy" id="1121291"/>
    <lineage>
        <taxon>Bacteria</taxon>
        <taxon>Bacillati</taxon>
        <taxon>Bacillota</taxon>
        <taxon>Clostridia</taxon>
        <taxon>Eubacteriales</taxon>
        <taxon>Clostridiaceae</taxon>
        <taxon>Clostridium</taxon>
    </lineage>
</organism>
<feature type="domain" description="HTH marR-type" evidence="1">
    <location>
        <begin position="1"/>
        <end position="138"/>
    </location>
</feature>
<dbReference type="InterPro" id="IPR036388">
    <property type="entry name" value="WH-like_DNA-bd_sf"/>
</dbReference>
<dbReference type="InterPro" id="IPR036390">
    <property type="entry name" value="WH_DNA-bd_sf"/>
</dbReference>
<dbReference type="GO" id="GO:0003700">
    <property type="term" value="F:DNA-binding transcription factor activity"/>
    <property type="evidence" value="ECO:0007669"/>
    <property type="project" value="InterPro"/>
</dbReference>
<sequence>MEISDELYETYSELIKIKGECSCKLIDELNMSELTLRQIEYIKKFDRCDYVTTSELAKILELSKPSVTEMIKKFIKLECIYKQKCNEDGRVYYLHLTEKGRCIARFEELTVRKLVDRILDSLEEDEIKTLISLLSKIK</sequence>
<dbReference type="EMBL" id="FWXH01000003">
    <property type="protein sequence ID" value="SMC22295.1"/>
    <property type="molecule type" value="Genomic_DNA"/>
</dbReference>
<name>A0A1W1XE28_9CLOT</name>
<dbReference type="GO" id="GO:0006950">
    <property type="term" value="P:response to stress"/>
    <property type="evidence" value="ECO:0007669"/>
    <property type="project" value="TreeGrafter"/>
</dbReference>
<dbReference type="InterPro" id="IPR000835">
    <property type="entry name" value="HTH_MarR-typ"/>
</dbReference>
<dbReference type="OrthoDB" id="5419426at2"/>
<dbReference type="RefSeq" id="WP_084115090.1">
    <property type="nucleotide sequence ID" value="NZ_FWXH01000003.1"/>
</dbReference>
<keyword evidence="2" id="KW-0238">DNA-binding</keyword>
<evidence type="ECO:0000259" key="1">
    <source>
        <dbReference type="PROSITE" id="PS50995"/>
    </source>
</evidence>
<keyword evidence="3" id="KW-1185">Reference proteome</keyword>
<dbReference type="PRINTS" id="PR00598">
    <property type="entry name" value="HTHMARR"/>
</dbReference>
<dbReference type="Pfam" id="PF01047">
    <property type="entry name" value="MarR"/>
    <property type="match status" value="1"/>
</dbReference>
<dbReference type="PANTHER" id="PTHR33164">
    <property type="entry name" value="TRANSCRIPTIONAL REGULATOR, MARR FAMILY"/>
    <property type="match status" value="1"/>
</dbReference>
<dbReference type="PANTHER" id="PTHR33164:SF43">
    <property type="entry name" value="HTH-TYPE TRANSCRIPTIONAL REPRESSOR YETL"/>
    <property type="match status" value="1"/>
</dbReference>
<evidence type="ECO:0000313" key="3">
    <source>
        <dbReference type="Proteomes" id="UP000192468"/>
    </source>
</evidence>